<evidence type="ECO:0000313" key="2">
    <source>
        <dbReference type="Proteomes" id="UP001732700"/>
    </source>
</evidence>
<sequence length="320" mass="35533">MRALLALDKLDDKHLADIPLKRFTRFVRGQMLRVNVLLMGNAILMVVMVGIGAYGHRYRHHPLTRFLFMGATILFLPIVSYIVSITGSQYTMAVASDPFVPRKFVGLLLQCKCKLVRPWQDNMNQCSVIAFHPKKFTPVARPQKKGIMVPKEVKAAIVNTLRSSSSSSRGDDLRNGKMTRKQLGIQVGDNFVQARGAQGAQRALHRAVPRATPEQEYRQLVELLSSAGSEYKVLKEGARLGKQLAELMKGEEEAAWKALARFWCEMILHLAPSDNLDGHALAIARGGELITLLWALLTHVSVPEAVASTTTTTTRVLLLI</sequence>
<name>A0ACD5YV14_AVESA</name>
<evidence type="ECO:0000313" key="1">
    <source>
        <dbReference type="EnsemblPlants" id="AVESA.00010b.r2.6AG1042520.1.CDS"/>
    </source>
</evidence>
<dbReference type="Proteomes" id="UP001732700">
    <property type="component" value="Chromosome 6A"/>
</dbReference>
<dbReference type="EnsemblPlants" id="AVESA.00010b.r2.6AG1042520.1">
    <property type="protein sequence ID" value="AVESA.00010b.r2.6AG1042520.1.CDS"/>
    <property type="gene ID" value="AVESA.00010b.r2.6AG1042520"/>
</dbReference>
<protein>
    <submittedName>
        <fullName evidence="1">Uncharacterized protein</fullName>
    </submittedName>
</protein>
<proteinExistence type="predicted"/>
<organism evidence="1 2">
    <name type="scientific">Avena sativa</name>
    <name type="common">Oat</name>
    <dbReference type="NCBI Taxonomy" id="4498"/>
    <lineage>
        <taxon>Eukaryota</taxon>
        <taxon>Viridiplantae</taxon>
        <taxon>Streptophyta</taxon>
        <taxon>Embryophyta</taxon>
        <taxon>Tracheophyta</taxon>
        <taxon>Spermatophyta</taxon>
        <taxon>Magnoliopsida</taxon>
        <taxon>Liliopsida</taxon>
        <taxon>Poales</taxon>
        <taxon>Poaceae</taxon>
        <taxon>BOP clade</taxon>
        <taxon>Pooideae</taxon>
        <taxon>Poodae</taxon>
        <taxon>Poeae</taxon>
        <taxon>Poeae Chloroplast Group 1 (Aveneae type)</taxon>
        <taxon>Aveninae</taxon>
        <taxon>Avena</taxon>
    </lineage>
</organism>
<keyword evidence="2" id="KW-1185">Reference proteome</keyword>
<reference evidence="1" key="2">
    <citation type="submission" date="2025-09" db="UniProtKB">
        <authorList>
            <consortium name="EnsemblPlants"/>
        </authorList>
    </citation>
    <scope>IDENTIFICATION</scope>
</reference>
<reference evidence="1" key="1">
    <citation type="submission" date="2021-05" db="EMBL/GenBank/DDBJ databases">
        <authorList>
            <person name="Scholz U."/>
            <person name="Mascher M."/>
            <person name="Fiebig A."/>
        </authorList>
    </citation>
    <scope>NUCLEOTIDE SEQUENCE [LARGE SCALE GENOMIC DNA]</scope>
</reference>
<accession>A0ACD5YV14</accession>